<evidence type="ECO:0000313" key="7">
    <source>
        <dbReference type="EMBL" id="OSS43066.1"/>
    </source>
</evidence>
<comment type="similarity">
    <text evidence="4">Belongs to the MurCDEF family. MurT subfamily.</text>
</comment>
<feature type="active site" evidence="4">
    <location>
        <position position="363"/>
    </location>
</feature>
<dbReference type="InterPro" id="IPR043703">
    <property type="entry name" value="Lipid_II_synth_MurT"/>
</dbReference>
<comment type="catalytic activity">
    <reaction evidence="4">
        <text>beta-D-GlcNAc-(1-&gt;4)-Mur2Ac(oyl-L-Ala-gamma-D-Glu-L-Lys-D-Ala-D-Ala)-di-trans,octa-cis-undecaprenyl diphosphate + L-glutamine + ATP + H2O = beta-D-GlcNAc-(1-&gt;4)-Mur2Ac(oyl-L-Ala-D-isoglutaminyl-L-Lys-D-Ala-D-Ala)-di-trans,octa-cis-undecaprenyl diphosphate + L-glutamate + ADP + phosphate + H(+)</text>
        <dbReference type="Rhea" id="RHEA:57928"/>
        <dbReference type="ChEBI" id="CHEBI:15377"/>
        <dbReference type="ChEBI" id="CHEBI:15378"/>
        <dbReference type="ChEBI" id="CHEBI:29985"/>
        <dbReference type="ChEBI" id="CHEBI:30616"/>
        <dbReference type="ChEBI" id="CHEBI:43474"/>
        <dbReference type="ChEBI" id="CHEBI:58359"/>
        <dbReference type="ChEBI" id="CHEBI:60033"/>
        <dbReference type="ChEBI" id="CHEBI:62233"/>
        <dbReference type="ChEBI" id="CHEBI:456216"/>
        <dbReference type="EC" id="6.3.5.13"/>
    </reaction>
</comment>
<dbReference type="Pfam" id="PF08245">
    <property type="entry name" value="Mur_ligase_M"/>
    <property type="match status" value="1"/>
</dbReference>
<feature type="binding site" evidence="4">
    <location>
        <position position="236"/>
    </location>
    <ligand>
        <name>Zn(2+)</name>
        <dbReference type="ChEBI" id="CHEBI:29105"/>
    </ligand>
</feature>
<dbReference type="Gene3D" id="3.40.1190.10">
    <property type="entry name" value="Mur-like, catalytic domain"/>
    <property type="match status" value="1"/>
</dbReference>
<keyword evidence="4" id="KW-0573">Peptidoglycan synthesis</keyword>
<dbReference type="AlphaFoldDB" id="A0A1X4XZV7"/>
<dbReference type="Proteomes" id="UP000194141">
    <property type="component" value="Unassembled WGS sequence"/>
</dbReference>
<evidence type="ECO:0000259" key="6">
    <source>
        <dbReference type="Pfam" id="PF08353"/>
    </source>
</evidence>
<dbReference type="EC" id="6.3.5.13" evidence="4"/>
<comment type="subunit">
    <text evidence="4">Forms a heterodimer with GatD.</text>
</comment>
<dbReference type="OrthoDB" id="9809796at2"/>
<feature type="binding site" evidence="4">
    <location>
        <position position="217"/>
    </location>
    <ligand>
        <name>Zn(2+)</name>
        <dbReference type="ChEBI" id="CHEBI:29105"/>
    </ligand>
</feature>
<gene>
    <name evidence="4" type="primary">murT</name>
    <name evidence="7" type="ORF">DESAMIL20_174</name>
</gene>
<name>A0A1X4XZV7_9BACT</name>
<keyword evidence="4" id="KW-0133">Cell shape</keyword>
<dbReference type="GO" id="GO:0016740">
    <property type="term" value="F:transferase activity"/>
    <property type="evidence" value="ECO:0007669"/>
    <property type="project" value="UniProtKB-KW"/>
</dbReference>
<dbReference type="PANTHER" id="PTHR23135">
    <property type="entry name" value="MUR LIGASE FAMILY MEMBER"/>
    <property type="match status" value="1"/>
</dbReference>
<dbReference type="InterPro" id="IPR018109">
    <property type="entry name" value="Folylpolyglutamate_synth_CS"/>
</dbReference>
<feature type="domain" description="Lipid II isoglutaminyl synthase (glutamine-hydrolyzing) subunit MurT C-terminal" evidence="6">
    <location>
        <begin position="328"/>
        <end position="436"/>
    </location>
</feature>
<feature type="binding site" evidence="4">
    <location>
        <position position="239"/>
    </location>
    <ligand>
        <name>Zn(2+)</name>
        <dbReference type="ChEBI" id="CHEBI:29105"/>
    </ligand>
</feature>
<dbReference type="HAMAP" id="MF_02214">
    <property type="entry name" value="Lipid_II_synth_MurT"/>
    <property type="match status" value="1"/>
</dbReference>
<dbReference type="SUPFAM" id="SSF53623">
    <property type="entry name" value="MurD-like peptide ligases, catalytic domain"/>
    <property type="match status" value="1"/>
</dbReference>
<keyword evidence="3 4" id="KW-0067">ATP-binding</keyword>
<dbReference type="GO" id="GO:0008270">
    <property type="term" value="F:zinc ion binding"/>
    <property type="evidence" value="ECO:0007669"/>
    <property type="project" value="UniProtKB-UniRule"/>
</dbReference>
<comment type="catalytic activity">
    <reaction evidence="4">
        <text>beta-D-GlcNAc-(1-&gt;4)-Mur2Ac(oyl-L-Ala-gamma-D-Glu-L-Lys-D-Ala-D-Ala)-di-trans,octa-cis-undecaprenyl diphosphate + ATP = beta-D-GlcNAc-(1-&gt;4)-Mur2Ac(oyl-L-Ala-gamma-D-O-P-Glu-L-Lys-D-Ala-D-Ala)-di-trans,octa-cis-undecaprenyl diphosphate + ADP</text>
        <dbReference type="Rhea" id="RHEA:59488"/>
        <dbReference type="ChEBI" id="CHEBI:30616"/>
        <dbReference type="ChEBI" id="CHEBI:60033"/>
        <dbReference type="ChEBI" id="CHEBI:143132"/>
        <dbReference type="ChEBI" id="CHEBI:456216"/>
    </reaction>
</comment>
<keyword evidence="2 4" id="KW-0547">Nucleotide-binding</keyword>
<organism evidence="7 8">
    <name type="scientific">Desulfurella amilsii</name>
    <dbReference type="NCBI Taxonomy" id="1562698"/>
    <lineage>
        <taxon>Bacteria</taxon>
        <taxon>Pseudomonadati</taxon>
        <taxon>Campylobacterota</taxon>
        <taxon>Desulfurellia</taxon>
        <taxon>Desulfurellales</taxon>
        <taxon>Desulfurellaceae</taxon>
        <taxon>Desulfurella</taxon>
    </lineage>
</organism>
<keyword evidence="4" id="KW-0479">Metal-binding</keyword>
<feature type="domain" description="Mur ligase central" evidence="5">
    <location>
        <begin position="59"/>
        <end position="202"/>
    </location>
</feature>
<sequence length="454" mass="52203">MLFDSDINYVLSLIGAKAIAKFAGLLNKGATALPGHFIEKLNPSFLKVISDEVKNCILVTGTNGKTTTSSLIVHLLTKENKNIGNNHAGSNLKRGIISSIIPYLTWDKKFSKNFDYFVFECDEFALEKIVQDLAASYIVMLNLFRDQLDRYGEIDTIRKKWSYLISNNKHVHYIVNADDPSIASLFHNQNLKVSYFGVSDYSATQDNLKDVLFCPICGGELEYNKRYFSHIGDYFCTNCDFKRPKPNLTAKITQDSEEVELEYLGNIYHAKMPIKGTYNVYNIAASYLACVELGYKINNFANNILDFKSTFGRYELINYNDKKIFLILVKNPVGFTQALESSIDNNKKNFVFILNDNIADGRDVSWIWDVNFGSLKDNINELIFGGSRMFDMALRIKYEDIGINKFVFFDTYRELFNKIHQSENDTFHIFLTYTALLELKNYLSKQGFKNFYER</sequence>
<dbReference type="GO" id="GO:0071555">
    <property type="term" value="P:cell wall organization"/>
    <property type="evidence" value="ECO:0007669"/>
    <property type="project" value="UniProtKB-KW"/>
</dbReference>
<dbReference type="InterPro" id="IPR013564">
    <property type="entry name" value="MurT_C"/>
</dbReference>
<keyword evidence="1 4" id="KW-0436">Ligase</keyword>
<dbReference type="InterPro" id="IPR013221">
    <property type="entry name" value="Mur_ligase_cen"/>
</dbReference>
<dbReference type="GO" id="GO:0004326">
    <property type="term" value="F:tetrahydrofolylpolyglutamate synthase activity"/>
    <property type="evidence" value="ECO:0007669"/>
    <property type="project" value="InterPro"/>
</dbReference>
<dbReference type="STRING" id="1562698.DESAMIL20_174"/>
<accession>A0A1X4XZV7</accession>
<protein>
    <recommendedName>
        <fullName evidence="4">Lipid II isoglutaminyl synthase (glutamine-hydrolyzing) subunit MurT</fullName>
        <ecNumber evidence="4">6.3.5.13</ecNumber>
    </recommendedName>
</protein>
<dbReference type="Pfam" id="PF08353">
    <property type="entry name" value="MurT_C"/>
    <property type="match status" value="1"/>
</dbReference>
<dbReference type="PROSITE" id="PS01011">
    <property type="entry name" value="FOLYLPOLYGLU_SYNT_1"/>
    <property type="match status" value="1"/>
</dbReference>
<dbReference type="EMBL" id="MDSU01000001">
    <property type="protein sequence ID" value="OSS43066.1"/>
    <property type="molecule type" value="Genomic_DNA"/>
</dbReference>
<dbReference type="InterPro" id="IPR036565">
    <property type="entry name" value="Mur-like_cat_sf"/>
</dbReference>
<evidence type="ECO:0000256" key="3">
    <source>
        <dbReference type="ARBA" id="ARBA00022840"/>
    </source>
</evidence>
<evidence type="ECO:0000256" key="4">
    <source>
        <dbReference type="HAMAP-Rule" id="MF_02214"/>
    </source>
</evidence>
<dbReference type="GO" id="GO:0140282">
    <property type="term" value="F:carbon-nitrogen ligase activity on lipid II"/>
    <property type="evidence" value="ECO:0007669"/>
    <property type="project" value="UniProtKB-UniRule"/>
</dbReference>
<evidence type="ECO:0000256" key="1">
    <source>
        <dbReference type="ARBA" id="ARBA00022598"/>
    </source>
</evidence>
<feature type="binding site" evidence="4">
    <location>
        <position position="214"/>
    </location>
    <ligand>
        <name>Zn(2+)</name>
        <dbReference type="ChEBI" id="CHEBI:29105"/>
    </ligand>
</feature>
<comment type="function">
    <text evidence="4">The lipid II isoglutaminyl synthase complex catalyzes the formation of alpha-D-isoglutamine in the cell wall lipid II stem peptide. The MurT subunit catalyzes the ATP-dependent amidation of D-glutamate residue of lipid II, converting it to an isoglutamine residue.</text>
</comment>
<evidence type="ECO:0000313" key="8">
    <source>
        <dbReference type="Proteomes" id="UP000194141"/>
    </source>
</evidence>
<dbReference type="UniPathway" id="UPA00219"/>
<reference evidence="7 8" key="1">
    <citation type="journal article" date="2017" name="Front. Microbiol.">
        <title>Genome Sequence of Desulfurella amilsii Strain TR1 and Comparative Genomics of Desulfurellaceae Family.</title>
        <authorList>
            <person name="Florentino A.P."/>
            <person name="Stams A.J."/>
            <person name="Sanchez-Andrea I."/>
        </authorList>
    </citation>
    <scope>NUCLEOTIDE SEQUENCE [LARGE SCALE GENOMIC DNA]</scope>
    <source>
        <strain evidence="7 8">TR1</strain>
    </source>
</reference>
<comment type="pathway">
    <text evidence="4">Cell wall biogenesis; peptidoglycan biosynthesis.</text>
</comment>
<evidence type="ECO:0000259" key="5">
    <source>
        <dbReference type="Pfam" id="PF08245"/>
    </source>
</evidence>
<keyword evidence="4" id="KW-0961">Cell wall biogenesis/degradation</keyword>
<keyword evidence="7" id="KW-0808">Transferase</keyword>
<comment type="catalytic activity">
    <reaction evidence="4">
        <text>beta-D-GlcNAc-(1-&gt;4)-Mur2Ac(oyl-L-Ala-gamma-D-O-P-Glu-L-Lys-D-Ala-D-Ala)-di-trans,octa-cis-undecaprenyl diphosphate + NH4(+) = beta-D-GlcNAc-(1-&gt;4)-Mur2Ac(oyl-L-Ala-D-isoglutaminyl-L-Lys-D-Ala-D-Ala)-di-trans,octa-cis-undecaprenyl diphosphate + phosphate + H(+)</text>
        <dbReference type="Rhea" id="RHEA:57932"/>
        <dbReference type="ChEBI" id="CHEBI:15378"/>
        <dbReference type="ChEBI" id="CHEBI:28938"/>
        <dbReference type="ChEBI" id="CHEBI:43474"/>
        <dbReference type="ChEBI" id="CHEBI:62233"/>
        <dbReference type="ChEBI" id="CHEBI:143132"/>
    </reaction>
</comment>
<keyword evidence="8" id="KW-1185">Reference proteome</keyword>
<dbReference type="GO" id="GO:0009252">
    <property type="term" value="P:peptidoglycan biosynthetic process"/>
    <property type="evidence" value="ECO:0007669"/>
    <property type="project" value="UniProtKB-UniRule"/>
</dbReference>
<dbReference type="GO" id="GO:0008360">
    <property type="term" value="P:regulation of cell shape"/>
    <property type="evidence" value="ECO:0007669"/>
    <property type="project" value="UniProtKB-KW"/>
</dbReference>
<dbReference type="GO" id="GO:0005524">
    <property type="term" value="F:ATP binding"/>
    <property type="evidence" value="ECO:0007669"/>
    <property type="project" value="UniProtKB-UniRule"/>
</dbReference>
<proteinExistence type="inferred from homology"/>
<comment type="caution">
    <text evidence="7">The sequence shown here is derived from an EMBL/GenBank/DDBJ whole genome shotgun (WGS) entry which is preliminary data.</text>
</comment>
<dbReference type="RefSeq" id="WP_143340211.1">
    <property type="nucleotide sequence ID" value="NZ_MDSU01000001.1"/>
</dbReference>
<dbReference type="PANTHER" id="PTHR23135:SF7">
    <property type="entry name" value="LIPID II ISOGLUTAMINYL SYNTHASE (GLUTAMINE-HYDROLYZING) SUBUNIT MURT"/>
    <property type="match status" value="1"/>
</dbReference>
<keyword evidence="4" id="KW-0862">Zinc</keyword>
<evidence type="ECO:0000256" key="2">
    <source>
        <dbReference type="ARBA" id="ARBA00022741"/>
    </source>
</evidence>